<gene>
    <name evidence="11 13" type="primary">aroC</name>
    <name evidence="13" type="ORF">P0M35_09725</name>
</gene>
<dbReference type="AlphaFoldDB" id="A0AAE3P3X3"/>
<keyword evidence="4 11" id="KW-0028">Amino-acid biosynthesis</keyword>
<feature type="binding site" evidence="11">
    <location>
        <begin position="128"/>
        <end position="130"/>
    </location>
    <ligand>
        <name>FMN</name>
        <dbReference type="ChEBI" id="CHEBI:58210"/>
    </ligand>
</feature>
<evidence type="ECO:0000313" key="14">
    <source>
        <dbReference type="Proteomes" id="UP001221302"/>
    </source>
</evidence>
<reference evidence="13" key="1">
    <citation type="submission" date="2023-03" db="EMBL/GenBank/DDBJ databases">
        <title>Stygiobacter electus gen. nov., sp. nov., facultatively anaerobic thermotolerant bacterium of the class Ignavibacteria from a well of Yessentuki mineral water deposit.</title>
        <authorList>
            <person name="Podosokorskaya O.A."/>
            <person name="Elcheninov A.G."/>
            <person name="Petrova N.F."/>
            <person name="Zavarzina D.G."/>
            <person name="Kublanov I.V."/>
            <person name="Merkel A.Y."/>
        </authorList>
    </citation>
    <scope>NUCLEOTIDE SEQUENCE</scope>
    <source>
        <strain evidence="13">09-Me</strain>
    </source>
</reference>
<dbReference type="GO" id="GO:0004107">
    <property type="term" value="F:chorismate synthase activity"/>
    <property type="evidence" value="ECO:0007669"/>
    <property type="project" value="UniProtKB-UniRule"/>
</dbReference>
<feature type="binding site" evidence="11">
    <location>
        <position position="46"/>
    </location>
    <ligand>
        <name>NADP(+)</name>
        <dbReference type="ChEBI" id="CHEBI:58349"/>
    </ligand>
</feature>
<protein>
    <recommendedName>
        <fullName evidence="3 11">Chorismate synthase</fullName>
        <shortName evidence="11">CS</shortName>
        <ecNumber evidence="3 11">4.2.3.5</ecNumber>
    </recommendedName>
    <alternativeName>
        <fullName evidence="11">5-enolpyruvylshikimate-3-phosphate phospholyase</fullName>
    </alternativeName>
</protein>
<comment type="subunit">
    <text evidence="11">Homotetramer.</text>
</comment>
<keyword evidence="8 11" id="KW-0521">NADP</keyword>
<dbReference type="PIRSF" id="PIRSF001456">
    <property type="entry name" value="Chorismate_synth"/>
    <property type="match status" value="1"/>
</dbReference>
<comment type="catalytic activity">
    <reaction evidence="11 12">
        <text>5-O-(1-carboxyvinyl)-3-phosphoshikimate = chorismate + phosphate</text>
        <dbReference type="Rhea" id="RHEA:21020"/>
        <dbReference type="ChEBI" id="CHEBI:29748"/>
        <dbReference type="ChEBI" id="CHEBI:43474"/>
        <dbReference type="ChEBI" id="CHEBI:57701"/>
        <dbReference type="EC" id="4.2.3.5"/>
    </reaction>
</comment>
<dbReference type="CDD" id="cd07304">
    <property type="entry name" value="Chorismate_synthase"/>
    <property type="match status" value="1"/>
</dbReference>
<evidence type="ECO:0000256" key="8">
    <source>
        <dbReference type="ARBA" id="ARBA00022857"/>
    </source>
</evidence>
<keyword evidence="5 11" id="KW-0285">Flavoprotein</keyword>
<dbReference type="Pfam" id="PF01264">
    <property type="entry name" value="Chorismate_synt"/>
    <property type="match status" value="1"/>
</dbReference>
<evidence type="ECO:0000256" key="5">
    <source>
        <dbReference type="ARBA" id="ARBA00022630"/>
    </source>
</evidence>
<dbReference type="EMBL" id="JARGDL010000013">
    <property type="protein sequence ID" value="MDF1612430.1"/>
    <property type="molecule type" value="Genomic_DNA"/>
</dbReference>
<evidence type="ECO:0000256" key="4">
    <source>
        <dbReference type="ARBA" id="ARBA00022605"/>
    </source>
</evidence>
<comment type="caution">
    <text evidence="11">Lacks conserved residue(s) required for the propagation of feature annotation.</text>
</comment>
<keyword evidence="9 11" id="KW-0057">Aromatic amino acid biosynthesis</keyword>
<comment type="similarity">
    <text evidence="2 11 12">Belongs to the chorismate synthase family.</text>
</comment>
<keyword evidence="6 11" id="KW-0288">FMN</keyword>
<evidence type="ECO:0000313" key="13">
    <source>
        <dbReference type="EMBL" id="MDF1612430.1"/>
    </source>
</evidence>
<dbReference type="FunFam" id="3.60.150.10:FF:000002">
    <property type="entry name" value="Chorismate synthase"/>
    <property type="match status" value="1"/>
</dbReference>
<dbReference type="NCBIfam" id="NF003793">
    <property type="entry name" value="PRK05382.1"/>
    <property type="match status" value="1"/>
</dbReference>
<dbReference type="NCBIfam" id="TIGR00033">
    <property type="entry name" value="aroC"/>
    <property type="match status" value="1"/>
</dbReference>
<feature type="binding site" evidence="11">
    <location>
        <begin position="319"/>
        <end position="323"/>
    </location>
    <ligand>
        <name>FMN</name>
        <dbReference type="ChEBI" id="CHEBI:58210"/>
    </ligand>
</feature>
<comment type="pathway">
    <text evidence="1 11 12">Metabolic intermediate biosynthesis; chorismate biosynthesis; chorismate from D-erythrose 4-phosphate and phosphoenolpyruvate: step 7/7.</text>
</comment>
<feature type="binding site" evidence="11">
    <location>
        <position position="40"/>
    </location>
    <ligand>
        <name>NADP(+)</name>
        <dbReference type="ChEBI" id="CHEBI:58349"/>
    </ligand>
</feature>
<dbReference type="PANTHER" id="PTHR21085">
    <property type="entry name" value="CHORISMATE SYNTHASE"/>
    <property type="match status" value="1"/>
</dbReference>
<dbReference type="HAMAP" id="MF_00300">
    <property type="entry name" value="Chorismate_synth"/>
    <property type="match status" value="1"/>
</dbReference>
<evidence type="ECO:0000256" key="10">
    <source>
        <dbReference type="ARBA" id="ARBA00023239"/>
    </source>
</evidence>
<dbReference type="GO" id="GO:0009423">
    <property type="term" value="P:chorismate biosynthetic process"/>
    <property type="evidence" value="ECO:0007669"/>
    <property type="project" value="UniProtKB-UniRule"/>
</dbReference>
<dbReference type="GO" id="GO:0009073">
    <property type="term" value="P:aromatic amino acid family biosynthetic process"/>
    <property type="evidence" value="ECO:0007669"/>
    <property type="project" value="UniProtKB-KW"/>
</dbReference>
<feature type="binding site" evidence="11">
    <location>
        <position position="304"/>
    </location>
    <ligand>
        <name>FMN</name>
        <dbReference type="ChEBI" id="CHEBI:58210"/>
    </ligand>
</feature>
<dbReference type="SUPFAM" id="SSF103263">
    <property type="entry name" value="Chorismate synthase, AroC"/>
    <property type="match status" value="1"/>
</dbReference>
<comment type="caution">
    <text evidence="13">The sequence shown here is derived from an EMBL/GenBank/DDBJ whole genome shotgun (WGS) entry which is preliminary data.</text>
</comment>
<dbReference type="PANTHER" id="PTHR21085:SF0">
    <property type="entry name" value="CHORISMATE SYNTHASE"/>
    <property type="match status" value="1"/>
</dbReference>
<dbReference type="Gene3D" id="3.60.150.10">
    <property type="entry name" value="Chorismate synthase AroC"/>
    <property type="match status" value="1"/>
</dbReference>
<dbReference type="Proteomes" id="UP001221302">
    <property type="component" value="Unassembled WGS sequence"/>
</dbReference>
<proteinExistence type="inferred from homology"/>
<evidence type="ECO:0000256" key="3">
    <source>
        <dbReference type="ARBA" id="ARBA00013036"/>
    </source>
</evidence>
<keyword evidence="7 11" id="KW-0274">FAD</keyword>
<dbReference type="GO" id="GO:0005829">
    <property type="term" value="C:cytosol"/>
    <property type="evidence" value="ECO:0007669"/>
    <property type="project" value="TreeGrafter"/>
</dbReference>
<organism evidence="13 14">
    <name type="scientific">Stygiobacter electus</name>
    <dbReference type="NCBI Taxonomy" id="3032292"/>
    <lineage>
        <taxon>Bacteria</taxon>
        <taxon>Pseudomonadati</taxon>
        <taxon>Ignavibacteriota</taxon>
        <taxon>Ignavibacteria</taxon>
        <taxon>Ignavibacteriales</taxon>
        <taxon>Melioribacteraceae</taxon>
        <taxon>Stygiobacter</taxon>
    </lineage>
</organism>
<feature type="binding site" evidence="11">
    <location>
        <position position="345"/>
    </location>
    <ligand>
        <name>FMN</name>
        <dbReference type="ChEBI" id="CHEBI:58210"/>
    </ligand>
</feature>
<sequence length="404" mass="44774">MIKFLTAGESHGKGLTTIVSGFPSNFELSEDYVNFHLARRQMGYGRGLRMKIETDKAEILSGVRFGKTLGSPISLFIKNKDWENWTDKMSLEPIEKEIEKITIPRPGHADLVGTLKYNFNDIRNSIDRSSARETAARVAAASIARKFLSNFNIQIGSFVESIGGIYPRENFIDKIFNGEISQNYSAEKLNHISDKSAVRVLDAQQENKIINKIKLAKKKGDTLGGTFYVVVTGVPVGLGSFIHYDEKIEAALSHAVMSIHAVKGVEVGIGFEGANLFGSQVHDEIIIKKNNFYRKTNRAGGIEGGITTGLPIIIRGAMKPIATLMSPIESVDLATMKKVIARRERSDFVAVPACAVIAESMVAWVIADFFLKKFGGDSIEETKDNFMNFTQKYFQRVKSNFGEK</sequence>
<comment type="cofactor">
    <cofactor evidence="11 12">
        <name>FMNH2</name>
        <dbReference type="ChEBI" id="CHEBI:57618"/>
    </cofactor>
    <text evidence="11 12">Reduced FMN (FMNH(2)).</text>
</comment>
<accession>A0AAE3P3X3</accession>
<keyword evidence="10 11" id="KW-0456">Lyase</keyword>
<dbReference type="GO" id="GO:0008652">
    <property type="term" value="P:amino acid biosynthetic process"/>
    <property type="evidence" value="ECO:0007669"/>
    <property type="project" value="UniProtKB-KW"/>
</dbReference>
<evidence type="ECO:0000256" key="9">
    <source>
        <dbReference type="ARBA" id="ARBA00023141"/>
    </source>
</evidence>
<dbReference type="InterPro" id="IPR035904">
    <property type="entry name" value="Chorismate_synth_AroC_sf"/>
</dbReference>
<evidence type="ECO:0000256" key="1">
    <source>
        <dbReference type="ARBA" id="ARBA00005044"/>
    </source>
</evidence>
<dbReference type="PROSITE" id="PS00787">
    <property type="entry name" value="CHORISMATE_SYNTHASE_1"/>
    <property type="match status" value="1"/>
</dbReference>
<evidence type="ECO:0000256" key="7">
    <source>
        <dbReference type="ARBA" id="ARBA00022827"/>
    </source>
</evidence>
<dbReference type="InterPro" id="IPR020541">
    <property type="entry name" value="Chorismate_synthase_CS"/>
</dbReference>
<dbReference type="GO" id="GO:0010181">
    <property type="term" value="F:FMN binding"/>
    <property type="evidence" value="ECO:0007669"/>
    <property type="project" value="TreeGrafter"/>
</dbReference>
<evidence type="ECO:0000256" key="12">
    <source>
        <dbReference type="RuleBase" id="RU000605"/>
    </source>
</evidence>
<evidence type="ECO:0000256" key="2">
    <source>
        <dbReference type="ARBA" id="ARBA00008014"/>
    </source>
</evidence>
<evidence type="ECO:0000256" key="6">
    <source>
        <dbReference type="ARBA" id="ARBA00022643"/>
    </source>
</evidence>
<dbReference type="InterPro" id="IPR000453">
    <property type="entry name" value="Chorismate_synth"/>
</dbReference>
<dbReference type="EC" id="4.2.3.5" evidence="3 11"/>
<comment type="function">
    <text evidence="11">Catalyzes the anti-1,4-elimination of the C-3 phosphate and the C-6 proR hydrogen from 5-enolpyruvylshikimate-3-phosphate (EPSP) to yield chorismate, which is the branch point compound that serves as the starting substrate for the three terminal pathways of aromatic amino acid biosynthesis. This reaction introduces a second double bond into the aromatic ring system.</text>
</comment>
<keyword evidence="14" id="KW-1185">Reference proteome</keyword>
<name>A0AAE3P3X3_9BACT</name>
<evidence type="ECO:0000256" key="11">
    <source>
        <dbReference type="HAMAP-Rule" id="MF_00300"/>
    </source>
</evidence>